<name>A0A9N8EYJ1_9STRA</name>
<feature type="domain" description="TrmE-type G" evidence="6">
    <location>
        <begin position="259"/>
        <end position="444"/>
    </location>
</feature>
<comment type="caution">
    <text evidence="7">The sequence shown here is derived from an EMBL/GenBank/DDBJ whole genome shotgun (WGS) entry which is preliminary data.</text>
</comment>
<proteinExistence type="inferred from homology"/>
<dbReference type="Pfam" id="PF10396">
    <property type="entry name" value="TrmE_N"/>
    <property type="match status" value="1"/>
</dbReference>
<dbReference type="InterPro" id="IPR027417">
    <property type="entry name" value="P-loop_NTPase"/>
</dbReference>
<dbReference type="InterPro" id="IPR005225">
    <property type="entry name" value="Small_GTP-bd"/>
</dbReference>
<dbReference type="InterPro" id="IPR025867">
    <property type="entry name" value="MnmE_helical"/>
</dbReference>
<dbReference type="Pfam" id="PF12631">
    <property type="entry name" value="MnmE_helical"/>
    <property type="match status" value="1"/>
</dbReference>
<dbReference type="GO" id="GO:0003924">
    <property type="term" value="F:GTPase activity"/>
    <property type="evidence" value="ECO:0007669"/>
    <property type="project" value="InterPro"/>
</dbReference>
<dbReference type="HAMAP" id="MF_00379">
    <property type="entry name" value="GTPase_MnmE"/>
    <property type="match status" value="1"/>
</dbReference>
<dbReference type="InterPro" id="IPR004520">
    <property type="entry name" value="GTPase_MnmE"/>
</dbReference>
<evidence type="ECO:0000313" key="7">
    <source>
        <dbReference type="EMBL" id="CAB9527090.1"/>
    </source>
</evidence>
<dbReference type="Gene3D" id="3.40.50.300">
    <property type="entry name" value="P-loop containing nucleotide triphosphate hydrolases"/>
    <property type="match status" value="1"/>
</dbReference>
<keyword evidence="8" id="KW-1185">Reference proteome</keyword>
<dbReference type="CDD" id="cd04164">
    <property type="entry name" value="trmE"/>
    <property type="match status" value="1"/>
</dbReference>
<dbReference type="Pfam" id="PF01926">
    <property type="entry name" value="MMR_HSR1"/>
    <property type="match status" value="1"/>
</dbReference>
<protein>
    <submittedName>
        <fullName evidence="7">tRNA modification GTPase</fullName>
    </submittedName>
</protein>
<dbReference type="NCBIfam" id="NF003661">
    <property type="entry name" value="PRK05291.1-3"/>
    <property type="match status" value="1"/>
</dbReference>
<dbReference type="CDD" id="cd14858">
    <property type="entry name" value="TrmE_N"/>
    <property type="match status" value="1"/>
</dbReference>
<dbReference type="GO" id="GO:0030488">
    <property type="term" value="P:tRNA methylation"/>
    <property type="evidence" value="ECO:0007669"/>
    <property type="project" value="TreeGrafter"/>
</dbReference>
<comment type="subcellular location">
    <subcellularLocation>
        <location evidence="1">Mitochondrion</location>
    </subcellularLocation>
</comment>
<evidence type="ECO:0000256" key="5">
    <source>
        <dbReference type="ARBA" id="ARBA00023134"/>
    </source>
</evidence>
<dbReference type="GO" id="GO:0002098">
    <property type="term" value="P:tRNA wobble uridine modification"/>
    <property type="evidence" value="ECO:0007669"/>
    <property type="project" value="TreeGrafter"/>
</dbReference>
<dbReference type="EMBL" id="CAICTM010001938">
    <property type="protein sequence ID" value="CAB9527090.1"/>
    <property type="molecule type" value="Genomic_DNA"/>
</dbReference>
<dbReference type="PANTHER" id="PTHR42714:SF2">
    <property type="entry name" value="TRNA MODIFICATION GTPASE GTPBP3, MITOCHONDRIAL"/>
    <property type="match status" value="1"/>
</dbReference>
<dbReference type="AlphaFoldDB" id="A0A9N8EYJ1"/>
<dbReference type="OrthoDB" id="188276at2759"/>
<gene>
    <name evidence="7" type="ORF">SEMRO_1940_G306640.1</name>
</gene>
<dbReference type="Gene3D" id="3.30.1360.120">
    <property type="entry name" value="Probable tRNA modification gtpase trme, domain 1"/>
    <property type="match status" value="1"/>
</dbReference>
<evidence type="ECO:0000256" key="4">
    <source>
        <dbReference type="ARBA" id="ARBA00022741"/>
    </source>
</evidence>
<evidence type="ECO:0000256" key="2">
    <source>
        <dbReference type="ARBA" id="ARBA00011043"/>
    </source>
</evidence>
<dbReference type="PANTHER" id="PTHR42714">
    <property type="entry name" value="TRNA MODIFICATION GTPASE GTPBP3"/>
    <property type="match status" value="1"/>
</dbReference>
<dbReference type="GO" id="GO:0005739">
    <property type="term" value="C:mitochondrion"/>
    <property type="evidence" value="ECO:0007669"/>
    <property type="project" value="UniProtKB-SubCell"/>
</dbReference>
<accession>A0A9N8EYJ1</accession>
<keyword evidence="3" id="KW-0819">tRNA processing</keyword>
<dbReference type="PROSITE" id="PS51709">
    <property type="entry name" value="G_TRME"/>
    <property type="match status" value="1"/>
</dbReference>
<dbReference type="Proteomes" id="UP001153069">
    <property type="component" value="Unassembled WGS sequence"/>
</dbReference>
<dbReference type="InterPro" id="IPR027266">
    <property type="entry name" value="TrmE/GcvT-like"/>
</dbReference>
<keyword evidence="5" id="KW-0342">GTP-binding</keyword>
<sequence>MDPQDDTIFALSSGGGGGARQYQATALAVIRISGPQALSTLQSMLLRPNKRTIVPRQATLCKLYTPITNNNQNTPRVVLDQALVLYFPQPHSFTGDDVVELHCHGSRAVVTDLLDTLAHLPGHRMAEPGEFTQRAFAKGKLDLLQVEALADLLTADTSRQRQQALTQLDGTLSDCYTSWRHMLIGGLAHAEAVIDFGDDEALIEDDTQAEQEEGDMLLMTEDVQQWNIWGNVRVQMAELRRAMEYQLQDSRRGELVREGLRICIVGPPNAGKSSLFNVLAQKDAAIVSNIAGTTRDVLELSLNLAGIKCVLSDTAGVRTFTSDQIEQEGIARAKKVAQQADVVVAMVEQGNAVAGMEILETVLKDSADEALLEGDEHDSSSVTTTHKLASENVLLVLNKMDLVKDTNDNTDPSSTNQDIRTFGISCHTNEGIDAFLEALTQTVTNRINGDTATAPNNSNSDNEGSLITRARHRQHVQAAVEALRRFDHLSQQGTMVVDMAAEELRLAASELGRVTGAVDVEDILDKLFKDFCIGK</sequence>
<reference evidence="7" key="1">
    <citation type="submission" date="2020-06" db="EMBL/GenBank/DDBJ databases">
        <authorList>
            <consortium name="Plant Systems Biology data submission"/>
        </authorList>
    </citation>
    <scope>NUCLEOTIDE SEQUENCE</scope>
    <source>
        <strain evidence="7">D6</strain>
    </source>
</reference>
<keyword evidence="4" id="KW-0547">Nucleotide-binding</keyword>
<dbReference type="GO" id="GO:0005525">
    <property type="term" value="F:GTP binding"/>
    <property type="evidence" value="ECO:0007669"/>
    <property type="project" value="UniProtKB-KW"/>
</dbReference>
<evidence type="ECO:0000256" key="1">
    <source>
        <dbReference type="ARBA" id="ARBA00004173"/>
    </source>
</evidence>
<evidence type="ECO:0000313" key="8">
    <source>
        <dbReference type="Proteomes" id="UP001153069"/>
    </source>
</evidence>
<dbReference type="NCBIfam" id="TIGR00231">
    <property type="entry name" value="small_GTP"/>
    <property type="match status" value="1"/>
</dbReference>
<dbReference type="InterPro" id="IPR031168">
    <property type="entry name" value="G_TrmE"/>
</dbReference>
<evidence type="ECO:0000259" key="6">
    <source>
        <dbReference type="PROSITE" id="PS51709"/>
    </source>
</evidence>
<dbReference type="Gene3D" id="1.20.120.430">
    <property type="entry name" value="tRNA modification GTPase MnmE domain 2"/>
    <property type="match status" value="1"/>
</dbReference>
<dbReference type="SUPFAM" id="SSF52540">
    <property type="entry name" value="P-loop containing nucleoside triphosphate hydrolases"/>
    <property type="match status" value="1"/>
</dbReference>
<comment type="similarity">
    <text evidence="2">Belongs to the TRAFAC class TrmE-Era-EngA-EngB-Septin-like GTPase superfamily. TrmE GTPase family.</text>
</comment>
<dbReference type="InterPro" id="IPR027368">
    <property type="entry name" value="MnmE_dom2"/>
</dbReference>
<dbReference type="InterPro" id="IPR006073">
    <property type="entry name" value="GTP-bd"/>
</dbReference>
<evidence type="ECO:0000256" key="3">
    <source>
        <dbReference type="ARBA" id="ARBA00022694"/>
    </source>
</evidence>
<dbReference type="InterPro" id="IPR018948">
    <property type="entry name" value="GTP-bd_TrmE_N"/>
</dbReference>
<organism evidence="7 8">
    <name type="scientific">Seminavis robusta</name>
    <dbReference type="NCBI Taxonomy" id="568900"/>
    <lineage>
        <taxon>Eukaryota</taxon>
        <taxon>Sar</taxon>
        <taxon>Stramenopiles</taxon>
        <taxon>Ochrophyta</taxon>
        <taxon>Bacillariophyta</taxon>
        <taxon>Bacillariophyceae</taxon>
        <taxon>Bacillariophycidae</taxon>
        <taxon>Naviculales</taxon>
        <taxon>Naviculaceae</taxon>
        <taxon>Seminavis</taxon>
    </lineage>
</organism>
<dbReference type="FunFam" id="3.30.1360.120:FF:000007">
    <property type="entry name" value="tRNA modification GTPase GTPBP3, mitochondrial"/>
    <property type="match status" value="1"/>
</dbReference>